<gene>
    <name evidence="2" type="ORF">B0H17DRAFT_1076898</name>
</gene>
<feature type="region of interest" description="Disordered" evidence="1">
    <location>
        <begin position="74"/>
        <end position="119"/>
    </location>
</feature>
<dbReference type="EMBL" id="JARKIE010000122">
    <property type="protein sequence ID" value="KAJ7681146.1"/>
    <property type="molecule type" value="Genomic_DNA"/>
</dbReference>
<reference evidence="2" key="1">
    <citation type="submission" date="2023-03" db="EMBL/GenBank/DDBJ databases">
        <title>Massive genome expansion in bonnet fungi (Mycena s.s.) driven by repeated elements and novel gene families across ecological guilds.</title>
        <authorList>
            <consortium name="Lawrence Berkeley National Laboratory"/>
            <person name="Harder C.B."/>
            <person name="Miyauchi S."/>
            <person name="Viragh M."/>
            <person name="Kuo A."/>
            <person name="Thoen E."/>
            <person name="Andreopoulos B."/>
            <person name="Lu D."/>
            <person name="Skrede I."/>
            <person name="Drula E."/>
            <person name="Henrissat B."/>
            <person name="Morin E."/>
            <person name="Kohler A."/>
            <person name="Barry K."/>
            <person name="LaButti K."/>
            <person name="Morin E."/>
            <person name="Salamov A."/>
            <person name="Lipzen A."/>
            <person name="Mereny Z."/>
            <person name="Hegedus B."/>
            <person name="Baldrian P."/>
            <person name="Stursova M."/>
            <person name="Weitz H."/>
            <person name="Taylor A."/>
            <person name="Grigoriev I.V."/>
            <person name="Nagy L.G."/>
            <person name="Martin F."/>
            <person name="Kauserud H."/>
        </authorList>
    </citation>
    <scope>NUCLEOTIDE SEQUENCE</scope>
    <source>
        <strain evidence="2">CBHHK067</strain>
    </source>
</reference>
<keyword evidence="3" id="KW-1185">Reference proteome</keyword>
<evidence type="ECO:0000313" key="3">
    <source>
        <dbReference type="Proteomes" id="UP001221757"/>
    </source>
</evidence>
<dbReference type="Proteomes" id="UP001221757">
    <property type="component" value="Unassembled WGS sequence"/>
</dbReference>
<dbReference type="AlphaFoldDB" id="A0AAD7D6F1"/>
<evidence type="ECO:0000256" key="1">
    <source>
        <dbReference type="SAM" id="MobiDB-lite"/>
    </source>
</evidence>
<feature type="compositionally biased region" description="Low complexity" evidence="1">
    <location>
        <begin position="74"/>
        <end position="95"/>
    </location>
</feature>
<name>A0AAD7D6F1_MYCRO</name>
<organism evidence="2 3">
    <name type="scientific">Mycena rosella</name>
    <name type="common">Pink bonnet</name>
    <name type="synonym">Agaricus rosellus</name>
    <dbReference type="NCBI Taxonomy" id="1033263"/>
    <lineage>
        <taxon>Eukaryota</taxon>
        <taxon>Fungi</taxon>
        <taxon>Dikarya</taxon>
        <taxon>Basidiomycota</taxon>
        <taxon>Agaricomycotina</taxon>
        <taxon>Agaricomycetes</taxon>
        <taxon>Agaricomycetidae</taxon>
        <taxon>Agaricales</taxon>
        <taxon>Marasmiineae</taxon>
        <taxon>Mycenaceae</taxon>
        <taxon>Mycena</taxon>
    </lineage>
</organism>
<accession>A0AAD7D6F1</accession>
<comment type="caution">
    <text evidence="2">The sequence shown here is derived from an EMBL/GenBank/DDBJ whole genome shotgun (WGS) entry which is preliminary data.</text>
</comment>
<proteinExistence type="predicted"/>
<protein>
    <submittedName>
        <fullName evidence="2">Uncharacterized protein</fullName>
    </submittedName>
</protein>
<sequence length="299" mass="32853">MTPRSRVASLSSLLSTSTAHSIRGRTAAMSTEELQMILSFRESNPTMGVKKIVDSLKERIPSINAKMVRSALNPADARPAEADVPVPAAEPAQSRAQRRAKAAPPRGARSLNEADVATRPKSASLQSVLQMYVVAEEDGTERAGWYPLLAHGNTKYVYEEMVWVDVRRGNEDEGIMFESMRAEATMGLGEAVWILWKMLDRARRETPDVESAVSNRAIAKQLVAEYGRDPVEVDGNIIFGELGEVTSPAAVRLVTLLLKYGRNDMDINAKMEYTDLGKGWRSSATMRLVSKLRGATTSL</sequence>
<feature type="non-terminal residue" evidence="2">
    <location>
        <position position="1"/>
    </location>
</feature>
<evidence type="ECO:0000313" key="2">
    <source>
        <dbReference type="EMBL" id="KAJ7681146.1"/>
    </source>
</evidence>